<evidence type="ECO:0000256" key="1">
    <source>
        <dbReference type="ARBA" id="ARBA00004236"/>
    </source>
</evidence>
<evidence type="ECO:0000256" key="6">
    <source>
        <dbReference type="ARBA" id="ARBA00023136"/>
    </source>
</evidence>
<evidence type="ECO:0000313" key="9">
    <source>
        <dbReference type="EMBL" id="CAH0553092.1"/>
    </source>
</evidence>
<keyword evidence="7" id="KW-0325">Glycoprotein</keyword>
<keyword evidence="4 8" id="KW-0812">Transmembrane</keyword>
<dbReference type="GO" id="GO:0005886">
    <property type="term" value="C:plasma membrane"/>
    <property type="evidence" value="ECO:0007669"/>
    <property type="project" value="UniProtKB-SubCell"/>
</dbReference>
<dbReference type="InterPro" id="IPR002159">
    <property type="entry name" value="CD36_fam"/>
</dbReference>
<sequence length="535" mass="61157">MELQYNSANTRVLWLAILGIIMVCSSYLTFAYNPLQIILRTFLTLKQGSIFFNLWSNPPYDVLIKVYIFNITNSNEFLAGTDPKLNFTEVGPYYYKEILTNENATFNEDGTILFHPKRRIEFDSVRSLGNPMTDRIISPNIPMIGIQSFLNQESFLKNLAFSSFSTSVGAQSFLNLTVNEYLWGYEDKLVVLANKFMPSWIDFDTFGILDRLLNKDNNNVLKISNNPDLTTANAFLTPQENKMQYHIVEVNGSPGLKEWGWQDPIRNETIESNKRCQLVAGTFEGTIMPSFMEENTTFQIFRKAFCRPVPMEYIGKGEDRNGFEAYNYRISDMFLETPEVYPENECYCVKGRCLPKGLGHLSPCYYGIPITMSHPHFFNGDPSLVKQVNGMNPDREIHDSLAQVHPTFGVPLDGHLKVQINLDVGQTRMNYRTTPLNGLHLPLFWLELTVGDFPDLVYYSILFSCHILPVAQTIIMYLLGFIGLALISTSALLVLFFNAPSKFNDRLSLKKDYSAIPTITIHQQYFKPEIKISKC</sequence>
<protein>
    <recommendedName>
        <fullName evidence="11">Scavenger receptor class B member 1</fullName>
    </recommendedName>
</protein>
<evidence type="ECO:0000256" key="4">
    <source>
        <dbReference type="ARBA" id="ARBA00022692"/>
    </source>
</evidence>
<dbReference type="GO" id="GO:0005737">
    <property type="term" value="C:cytoplasm"/>
    <property type="evidence" value="ECO:0007669"/>
    <property type="project" value="TreeGrafter"/>
</dbReference>
<dbReference type="Pfam" id="PF01130">
    <property type="entry name" value="CD36"/>
    <property type="match status" value="1"/>
</dbReference>
<evidence type="ECO:0000256" key="5">
    <source>
        <dbReference type="ARBA" id="ARBA00022989"/>
    </source>
</evidence>
<reference evidence="9" key="1">
    <citation type="submission" date="2021-12" db="EMBL/GenBank/DDBJ databases">
        <authorList>
            <person name="King R."/>
        </authorList>
    </citation>
    <scope>NUCLEOTIDE SEQUENCE</scope>
</reference>
<dbReference type="Proteomes" id="UP001154078">
    <property type="component" value="Chromosome 3"/>
</dbReference>
<feature type="transmembrane region" description="Helical" evidence="8">
    <location>
        <begin position="12"/>
        <end position="32"/>
    </location>
</feature>
<accession>A0A9P0AY77</accession>
<comment type="similarity">
    <text evidence="2">Belongs to the CD36 family.</text>
</comment>
<keyword evidence="3" id="KW-1003">Cell membrane</keyword>
<dbReference type="AlphaFoldDB" id="A0A9P0AY77"/>
<name>A0A9P0AY77_BRAAE</name>
<dbReference type="GO" id="GO:0005044">
    <property type="term" value="F:scavenger receptor activity"/>
    <property type="evidence" value="ECO:0007669"/>
    <property type="project" value="TreeGrafter"/>
</dbReference>
<keyword evidence="10" id="KW-1185">Reference proteome</keyword>
<evidence type="ECO:0000256" key="2">
    <source>
        <dbReference type="ARBA" id="ARBA00010532"/>
    </source>
</evidence>
<proteinExistence type="inferred from homology"/>
<gene>
    <name evidence="9" type="ORF">MELIAE_LOCUS5187</name>
</gene>
<dbReference type="PRINTS" id="PR01609">
    <property type="entry name" value="CD36FAMILY"/>
</dbReference>
<dbReference type="PANTHER" id="PTHR11923">
    <property type="entry name" value="SCAVENGER RECEPTOR CLASS B TYPE-1 SR-B1"/>
    <property type="match status" value="1"/>
</dbReference>
<feature type="transmembrane region" description="Helical" evidence="8">
    <location>
        <begin position="474"/>
        <end position="497"/>
    </location>
</feature>
<organism evidence="9 10">
    <name type="scientific">Brassicogethes aeneus</name>
    <name type="common">Rape pollen beetle</name>
    <name type="synonym">Meligethes aeneus</name>
    <dbReference type="NCBI Taxonomy" id="1431903"/>
    <lineage>
        <taxon>Eukaryota</taxon>
        <taxon>Metazoa</taxon>
        <taxon>Ecdysozoa</taxon>
        <taxon>Arthropoda</taxon>
        <taxon>Hexapoda</taxon>
        <taxon>Insecta</taxon>
        <taxon>Pterygota</taxon>
        <taxon>Neoptera</taxon>
        <taxon>Endopterygota</taxon>
        <taxon>Coleoptera</taxon>
        <taxon>Polyphaga</taxon>
        <taxon>Cucujiformia</taxon>
        <taxon>Nitidulidae</taxon>
        <taxon>Meligethinae</taxon>
        <taxon>Brassicogethes</taxon>
    </lineage>
</organism>
<evidence type="ECO:0000256" key="3">
    <source>
        <dbReference type="ARBA" id="ARBA00022475"/>
    </source>
</evidence>
<comment type="subcellular location">
    <subcellularLocation>
        <location evidence="1">Cell membrane</location>
    </subcellularLocation>
</comment>
<evidence type="ECO:0000256" key="8">
    <source>
        <dbReference type="SAM" id="Phobius"/>
    </source>
</evidence>
<evidence type="ECO:0000256" key="7">
    <source>
        <dbReference type="ARBA" id="ARBA00023180"/>
    </source>
</evidence>
<evidence type="ECO:0000313" key="10">
    <source>
        <dbReference type="Proteomes" id="UP001154078"/>
    </source>
</evidence>
<evidence type="ECO:0008006" key="11">
    <source>
        <dbReference type="Google" id="ProtNLM"/>
    </source>
</evidence>
<keyword evidence="6 8" id="KW-0472">Membrane</keyword>
<keyword evidence="5 8" id="KW-1133">Transmembrane helix</keyword>
<dbReference type="PANTHER" id="PTHR11923:SF104">
    <property type="entry name" value="FI07620P"/>
    <property type="match status" value="1"/>
</dbReference>
<dbReference type="OrthoDB" id="18585at2759"/>
<dbReference type="EMBL" id="OV121134">
    <property type="protein sequence ID" value="CAH0553092.1"/>
    <property type="molecule type" value="Genomic_DNA"/>
</dbReference>